<dbReference type="Proteomes" id="UP001589854">
    <property type="component" value="Unassembled WGS sequence"/>
</dbReference>
<evidence type="ECO:0000256" key="8">
    <source>
        <dbReference type="RuleBase" id="RU363032"/>
    </source>
</evidence>
<dbReference type="InterPro" id="IPR000515">
    <property type="entry name" value="MetI-like"/>
</dbReference>
<organism evidence="10 11">
    <name type="scientific">Metabacillus herbersteinensis</name>
    <dbReference type="NCBI Taxonomy" id="283816"/>
    <lineage>
        <taxon>Bacteria</taxon>
        <taxon>Bacillati</taxon>
        <taxon>Bacillota</taxon>
        <taxon>Bacilli</taxon>
        <taxon>Bacillales</taxon>
        <taxon>Bacillaceae</taxon>
        <taxon>Metabacillus</taxon>
    </lineage>
</organism>
<dbReference type="Gene3D" id="1.10.3720.10">
    <property type="entry name" value="MetI-like"/>
    <property type="match status" value="1"/>
</dbReference>
<dbReference type="SUPFAM" id="SSF161098">
    <property type="entry name" value="MetI-like"/>
    <property type="match status" value="1"/>
</dbReference>
<feature type="transmembrane region" description="Helical" evidence="8">
    <location>
        <begin position="199"/>
        <end position="222"/>
    </location>
</feature>
<proteinExistence type="inferred from homology"/>
<keyword evidence="7 8" id="KW-0472">Membrane</keyword>
<protein>
    <submittedName>
        <fullName evidence="10">ABC transporter permease</fullName>
    </submittedName>
</protein>
<reference evidence="10 11" key="1">
    <citation type="submission" date="2024-09" db="EMBL/GenBank/DDBJ databases">
        <authorList>
            <person name="Sun Q."/>
            <person name="Mori K."/>
        </authorList>
    </citation>
    <scope>NUCLEOTIDE SEQUENCE [LARGE SCALE GENOMIC DNA]</scope>
    <source>
        <strain evidence="10 11">CCM 7228</strain>
    </source>
</reference>
<accession>A0ABV6GDS9</accession>
<gene>
    <name evidence="10" type="ORF">ACFFIX_10270</name>
</gene>
<evidence type="ECO:0000256" key="6">
    <source>
        <dbReference type="ARBA" id="ARBA00022989"/>
    </source>
</evidence>
<keyword evidence="5 8" id="KW-0812">Transmembrane</keyword>
<evidence type="ECO:0000313" key="11">
    <source>
        <dbReference type="Proteomes" id="UP001589854"/>
    </source>
</evidence>
<dbReference type="EMBL" id="JBHLVO010000006">
    <property type="protein sequence ID" value="MFC0271838.1"/>
    <property type="molecule type" value="Genomic_DNA"/>
</dbReference>
<evidence type="ECO:0000259" key="9">
    <source>
        <dbReference type="PROSITE" id="PS50928"/>
    </source>
</evidence>
<comment type="subcellular location">
    <subcellularLocation>
        <location evidence="1 8">Cell membrane</location>
        <topology evidence="1 8">Multi-pass membrane protein</topology>
    </subcellularLocation>
</comment>
<dbReference type="InterPro" id="IPR035906">
    <property type="entry name" value="MetI-like_sf"/>
</dbReference>
<evidence type="ECO:0000256" key="1">
    <source>
        <dbReference type="ARBA" id="ARBA00004651"/>
    </source>
</evidence>
<dbReference type="PROSITE" id="PS50928">
    <property type="entry name" value="ABC_TM1"/>
    <property type="match status" value="1"/>
</dbReference>
<evidence type="ECO:0000256" key="4">
    <source>
        <dbReference type="ARBA" id="ARBA00022475"/>
    </source>
</evidence>
<feature type="transmembrane region" description="Helical" evidence="8">
    <location>
        <begin position="69"/>
        <end position="92"/>
    </location>
</feature>
<evidence type="ECO:0000256" key="3">
    <source>
        <dbReference type="ARBA" id="ARBA00022448"/>
    </source>
</evidence>
<dbReference type="Pfam" id="PF00528">
    <property type="entry name" value="BPD_transp_1"/>
    <property type="match status" value="1"/>
</dbReference>
<comment type="caution">
    <text evidence="10">The sequence shown here is derived from an EMBL/GenBank/DDBJ whole genome shotgun (WGS) entry which is preliminary data.</text>
</comment>
<feature type="transmembrane region" description="Helical" evidence="8">
    <location>
        <begin position="104"/>
        <end position="128"/>
    </location>
</feature>
<keyword evidence="6 8" id="KW-1133">Transmembrane helix</keyword>
<dbReference type="PANTHER" id="PTHR42929:SF5">
    <property type="entry name" value="ABC TRANSPORTER PERMEASE PROTEIN"/>
    <property type="match status" value="1"/>
</dbReference>
<feature type="domain" description="ABC transmembrane type-1" evidence="9">
    <location>
        <begin position="70"/>
        <end position="276"/>
    </location>
</feature>
<dbReference type="CDD" id="cd06261">
    <property type="entry name" value="TM_PBP2"/>
    <property type="match status" value="1"/>
</dbReference>
<evidence type="ECO:0000256" key="5">
    <source>
        <dbReference type="ARBA" id="ARBA00022692"/>
    </source>
</evidence>
<name>A0ABV6GDS9_9BACI</name>
<keyword evidence="4" id="KW-1003">Cell membrane</keyword>
<feature type="transmembrane region" description="Helical" evidence="8">
    <location>
        <begin position="12"/>
        <end position="35"/>
    </location>
</feature>
<sequence length="296" mass="32334">MAAIKEHKRLEVGTLIAPATILITIMFLLPLVYFLRTSFNKNVSGGSMEPAWTFESYAEFFADPYFLSILWNTVYISLAATLLSFVLAFPIAYKLARMTSKWKIVLIAMVVFPLLVGNIVRDIGWIALFSQSGLVNQLITGLGLAESPIQILETPLSVIIAISNVVLPYMVISIQAVIERINPALEEAAVDLGASQWMVIKTILVPLAMPGILAGTLFVFILSMNAYTTPLVIGGTKVQMMAPALYSQITEVSNWPMGSAMAVILIALTLLTSILYLRVIERSSFGNINANTEVKG</sequence>
<evidence type="ECO:0000313" key="10">
    <source>
        <dbReference type="EMBL" id="MFC0271838.1"/>
    </source>
</evidence>
<evidence type="ECO:0000256" key="7">
    <source>
        <dbReference type="ARBA" id="ARBA00023136"/>
    </source>
</evidence>
<dbReference type="RefSeq" id="WP_378933468.1">
    <property type="nucleotide sequence ID" value="NZ_JBHLVO010000006.1"/>
</dbReference>
<evidence type="ECO:0000256" key="2">
    <source>
        <dbReference type="ARBA" id="ARBA00007069"/>
    </source>
</evidence>
<keyword evidence="11" id="KW-1185">Reference proteome</keyword>
<dbReference type="PANTHER" id="PTHR42929">
    <property type="entry name" value="INNER MEMBRANE ABC TRANSPORTER PERMEASE PROTEIN YDCU-RELATED-RELATED"/>
    <property type="match status" value="1"/>
</dbReference>
<feature type="transmembrane region" description="Helical" evidence="8">
    <location>
        <begin position="255"/>
        <end position="277"/>
    </location>
</feature>
<keyword evidence="3 8" id="KW-0813">Transport</keyword>
<comment type="similarity">
    <text evidence="2">Belongs to the binding-protein-dependent transport system permease family. CysTW subfamily.</text>
</comment>
<feature type="transmembrane region" description="Helical" evidence="8">
    <location>
        <begin position="156"/>
        <end position="178"/>
    </location>
</feature>